<sequence length="213" mass="23787">MIRSLFMLLVGAWLAQAGVFYALLTRPAAVEKADAVVVFMGADGRAREGYALARRGLAPYLILSPADVRRAAALDRKWVGRRPAFRHLIEDRAETTFQNALLTARIIREKALKSCLLVTSPYHMPRSRLLLELMLWGTDVKILPCPTAPGPFPASPMDWQKAHFKRAHNEMVEFWGSLLEAARYAVSRELPPRGAEDGAGVAFLRSVLLFQMD</sequence>
<dbReference type="CDD" id="cd06259">
    <property type="entry name" value="YdcF-like"/>
    <property type="match status" value="1"/>
</dbReference>
<dbReference type="Gene3D" id="3.40.50.620">
    <property type="entry name" value="HUPs"/>
    <property type="match status" value="1"/>
</dbReference>
<dbReference type="InterPro" id="IPR051599">
    <property type="entry name" value="Cell_Envelope_Assoc"/>
</dbReference>
<comment type="caution">
    <text evidence="2">The sequence shown here is derived from an EMBL/GenBank/DDBJ whole genome shotgun (WGS) entry which is preliminary data.</text>
</comment>
<dbReference type="STRING" id="897.B2D07_16985"/>
<dbReference type="PANTHER" id="PTHR30336:SF4">
    <property type="entry name" value="ENVELOPE BIOGENESIS FACTOR ELYC"/>
    <property type="match status" value="1"/>
</dbReference>
<dbReference type="EMBL" id="ATHJ01000118">
    <property type="protein sequence ID" value="EPR34253.1"/>
    <property type="molecule type" value="Genomic_DNA"/>
</dbReference>
<dbReference type="InterPro" id="IPR014729">
    <property type="entry name" value="Rossmann-like_a/b/a_fold"/>
</dbReference>
<dbReference type="eggNOG" id="COG1434">
    <property type="taxonomic scope" value="Bacteria"/>
</dbReference>
<dbReference type="Pfam" id="PF02698">
    <property type="entry name" value="DUF218"/>
    <property type="match status" value="1"/>
</dbReference>
<evidence type="ECO:0000313" key="3">
    <source>
        <dbReference type="Proteomes" id="UP000014977"/>
    </source>
</evidence>
<keyword evidence="3" id="KW-1185">Reference proteome</keyword>
<evidence type="ECO:0000313" key="2">
    <source>
        <dbReference type="EMBL" id="EPR34253.1"/>
    </source>
</evidence>
<feature type="domain" description="DUF218" evidence="1">
    <location>
        <begin position="34"/>
        <end position="158"/>
    </location>
</feature>
<dbReference type="InterPro" id="IPR003848">
    <property type="entry name" value="DUF218"/>
</dbReference>
<gene>
    <name evidence="2" type="ORF">dsmv_3337</name>
</gene>
<dbReference type="GO" id="GO:0005886">
    <property type="term" value="C:plasma membrane"/>
    <property type="evidence" value="ECO:0007669"/>
    <property type="project" value="TreeGrafter"/>
</dbReference>
<dbReference type="PANTHER" id="PTHR30336">
    <property type="entry name" value="INNER MEMBRANE PROTEIN, PROBABLE PERMEASE"/>
    <property type="match status" value="1"/>
</dbReference>
<protein>
    <recommendedName>
        <fullName evidence="1">DUF218 domain-containing protein</fullName>
    </recommendedName>
</protein>
<proteinExistence type="predicted"/>
<dbReference type="GO" id="GO:0043164">
    <property type="term" value="P:Gram-negative-bacterium-type cell wall biogenesis"/>
    <property type="evidence" value="ECO:0007669"/>
    <property type="project" value="TreeGrafter"/>
</dbReference>
<organism evidence="2 3">
    <name type="scientific">Desulfococcus multivorans DSM 2059</name>
    <dbReference type="NCBI Taxonomy" id="1121405"/>
    <lineage>
        <taxon>Bacteria</taxon>
        <taxon>Pseudomonadati</taxon>
        <taxon>Thermodesulfobacteriota</taxon>
        <taxon>Desulfobacteria</taxon>
        <taxon>Desulfobacterales</taxon>
        <taxon>Desulfococcaceae</taxon>
        <taxon>Desulfococcus</taxon>
    </lineage>
</organism>
<dbReference type="AlphaFoldDB" id="S7UPP1"/>
<name>S7UPP1_DESML</name>
<evidence type="ECO:0000259" key="1">
    <source>
        <dbReference type="Pfam" id="PF02698"/>
    </source>
</evidence>
<dbReference type="GO" id="GO:0000270">
    <property type="term" value="P:peptidoglycan metabolic process"/>
    <property type="evidence" value="ECO:0007669"/>
    <property type="project" value="TreeGrafter"/>
</dbReference>
<reference evidence="2 3" key="1">
    <citation type="journal article" date="2013" name="Genome Announc.">
        <title>Draft genome sequences for three mercury-methylating, sulfate-reducing bacteria.</title>
        <authorList>
            <person name="Brown S.D."/>
            <person name="Hurt R.A.Jr."/>
            <person name="Gilmour C.C."/>
            <person name="Elias D.A."/>
        </authorList>
    </citation>
    <scope>NUCLEOTIDE SEQUENCE [LARGE SCALE GENOMIC DNA]</scope>
    <source>
        <strain evidence="2 3">DSM 2059</strain>
    </source>
</reference>
<dbReference type="RefSeq" id="WP_020878470.1">
    <property type="nucleotide sequence ID" value="NZ_ATHJ01000118.1"/>
</dbReference>
<dbReference type="OrthoDB" id="9809813at2"/>
<dbReference type="Proteomes" id="UP000014977">
    <property type="component" value="Unassembled WGS sequence"/>
</dbReference>
<accession>S7UPP1</accession>